<dbReference type="EMBL" id="JAJAGQ010000001">
    <property type="protein sequence ID" value="KAJ8573204.1"/>
    <property type="molecule type" value="Genomic_DNA"/>
</dbReference>
<keyword evidence="1" id="KW-0812">Transmembrane</keyword>
<evidence type="ECO:0000313" key="3">
    <source>
        <dbReference type="Proteomes" id="UP001152561"/>
    </source>
</evidence>
<sequence>MNPVISLTYSPKWTKSENVYFCLVPIFWRLLLDTHSSPFSFFAQLGGILQSSMFSSYCILVGPLLLRLEAKCLLYFGLLRLSKVLHFGCYISLAAVLILSQFLGCFEVK</sequence>
<dbReference type="Proteomes" id="UP001152561">
    <property type="component" value="Unassembled WGS sequence"/>
</dbReference>
<feature type="transmembrane region" description="Helical" evidence="1">
    <location>
        <begin position="87"/>
        <end position="104"/>
    </location>
</feature>
<accession>A0A9Q1N5V5</accession>
<reference evidence="3" key="1">
    <citation type="journal article" date="2023" name="Proc. Natl. Acad. Sci. U.S.A.">
        <title>Genomic and structural basis for evolution of tropane alkaloid biosynthesis.</title>
        <authorList>
            <person name="Wanga Y.-J."/>
            <person name="Taina T."/>
            <person name="Yua J.-Y."/>
            <person name="Lia J."/>
            <person name="Xua B."/>
            <person name="Chenc J."/>
            <person name="D'Auriad J.C."/>
            <person name="Huanga J.-P."/>
            <person name="Huanga S.-X."/>
        </authorList>
    </citation>
    <scope>NUCLEOTIDE SEQUENCE [LARGE SCALE GENOMIC DNA]</scope>
    <source>
        <strain evidence="3">cv. KIB-2019</strain>
    </source>
</reference>
<dbReference type="AlphaFoldDB" id="A0A9Q1N5V5"/>
<gene>
    <name evidence="2" type="ORF">K7X08_009715</name>
</gene>
<protein>
    <submittedName>
        <fullName evidence="2">Uncharacterized protein</fullName>
    </submittedName>
</protein>
<evidence type="ECO:0000256" key="1">
    <source>
        <dbReference type="SAM" id="Phobius"/>
    </source>
</evidence>
<comment type="caution">
    <text evidence="2">The sequence shown here is derived from an EMBL/GenBank/DDBJ whole genome shotgun (WGS) entry which is preliminary data.</text>
</comment>
<proteinExistence type="predicted"/>
<keyword evidence="3" id="KW-1185">Reference proteome</keyword>
<evidence type="ECO:0000313" key="2">
    <source>
        <dbReference type="EMBL" id="KAJ8573204.1"/>
    </source>
</evidence>
<name>A0A9Q1N5V5_9SOLA</name>
<organism evidence="2 3">
    <name type="scientific">Anisodus acutangulus</name>
    <dbReference type="NCBI Taxonomy" id="402998"/>
    <lineage>
        <taxon>Eukaryota</taxon>
        <taxon>Viridiplantae</taxon>
        <taxon>Streptophyta</taxon>
        <taxon>Embryophyta</taxon>
        <taxon>Tracheophyta</taxon>
        <taxon>Spermatophyta</taxon>
        <taxon>Magnoliopsida</taxon>
        <taxon>eudicotyledons</taxon>
        <taxon>Gunneridae</taxon>
        <taxon>Pentapetalae</taxon>
        <taxon>asterids</taxon>
        <taxon>lamiids</taxon>
        <taxon>Solanales</taxon>
        <taxon>Solanaceae</taxon>
        <taxon>Solanoideae</taxon>
        <taxon>Hyoscyameae</taxon>
        <taxon>Anisodus</taxon>
    </lineage>
</organism>
<keyword evidence="1" id="KW-1133">Transmembrane helix</keyword>
<keyword evidence="1" id="KW-0472">Membrane</keyword>